<dbReference type="EMBL" id="JAXIVS010000002">
    <property type="protein sequence ID" value="MDY7225946.1"/>
    <property type="molecule type" value="Genomic_DNA"/>
</dbReference>
<accession>A0ABU5GY27</accession>
<dbReference type="Proteomes" id="UP001291309">
    <property type="component" value="Unassembled WGS sequence"/>
</dbReference>
<keyword evidence="4" id="KW-1185">Reference proteome</keyword>
<name>A0ABU5GY27_9BACT</name>
<gene>
    <name evidence="3" type="ORF">SYV04_06110</name>
</gene>
<feature type="compositionally biased region" description="Basic residues" evidence="1">
    <location>
        <begin position="53"/>
        <end position="74"/>
    </location>
</feature>
<evidence type="ECO:0000256" key="1">
    <source>
        <dbReference type="SAM" id="MobiDB-lite"/>
    </source>
</evidence>
<reference evidence="3 4" key="1">
    <citation type="submission" date="2023-12" db="EMBL/GenBank/DDBJ databases">
        <title>the genome sequence of Hyalangium sp. s54d21.</title>
        <authorList>
            <person name="Zhang X."/>
        </authorList>
    </citation>
    <scope>NUCLEOTIDE SEQUENCE [LARGE SCALE GENOMIC DNA]</scope>
    <source>
        <strain evidence="4">s54d21</strain>
    </source>
</reference>
<keyword evidence="2" id="KW-0472">Membrane</keyword>
<feature type="transmembrane region" description="Helical" evidence="2">
    <location>
        <begin position="88"/>
        <end position="105"/>
    </location>
</feature>
<evidence type="ECO:0000256" key="2">
    <source>
        <dbReference type="SAM" id="Phobius"/>
    </source>
</evidence>
<comment type="caution">
    <text evidence="3">The sequence shown here is derived from an EMBL/GenBank/DDBJ whole genome shotgun (WGS) entry which is preliminary data.</text>
</comment>
<feature type="region of interest" description="Disordered" evidence="1">
    <location>
        <begin position="49"/>
        <end position="81"/>
    </location>
</feature>
<proteinExistence type="predicted"/>
<sequence length="338" mass="38350">MNHDPSPLSSTPQHRLYRLEQALAEGQERQAQAMEAWVRQMGRLPSRQERRHWEKRWKKQARRAARRAERKTRRAEHSAREEASRNPVLGIVYAVGALVTLLIALRYPRAYWWLIFIAVFVFGQMAARQLLPRRTRQGRPLAEPEGATLPEPLPVEPVDPRMARVDALCDKLLAELSTGSGALRDVVHAPEQTVEALRRSCHALLSRERELRTLISPEDERRLAEERASLSARVEAEADAVVKERLASALAVLDEQRRQRAELATAAARLEAEHTRLYYTLENLYTQVLRVRTADAASEDVAGAGLRRSVEQLGTEMEAVTEALEEVHRAPGTRVPTR</sequence>
<protein>
    <submittedName>
        <fullName evidence="3">Uncharacterized protein</fullName>
    </submittedName>
</protein>
<feature type="transmembrane region" description="Helical" evidence="2">
    <location>
        <begin position="111"/>
        <end position="131"/>
    </location>
</feature>
<keyword evidence="2" id="KW-0812">Transmembrane</keyword>
<evidence type="ECO:0000313" key="3">
    <source>
        <dbReference type="EMBL" id="MDY7225946.1"/>
    </source>
</evidence>
<evidence type="ECO:0000313" key="4">
    <source>
        <dbReference type="Proteomes" id="UP001291309"/>
    </source>
</evidence>
<organism evidence="3 4">
    <name type="scientific">Hyalangium rubrum</name>
    <dbReference type="NCBI Taxonomy" id="3103134"/>
    <lineage>
        <taxon>Bacteria</taxon>
        <taxon>Pseudomonadati</taxon>
        <taxon>Myxococcota</taxon>
        <taxon>Myxococcia</taxon>
        <taxon>Myxococcales</taxon>
        <taxon>Cystobacterineae</taxon>
        <taxon>Archangiaceae</taxon>
        <taxon>Hyalangium</taxon>
    </lineage>
</organism>
<dbReference type="RefSeq" id="WP_321544670.1">
    <property type="nucleotide sequence ID" value="NZ_JAXIVS010000002.1"/>
</dbReference>
<keyword evidence="2" id="KW-1133">Transmembrane helix</keyword>